<reference evidence="1 2" key="1">
    <citation type="submission" date="2014-04" db="EMBL/GenBank/DDBJ databases">
        <authorList>
            <consortium name="DOE Joint Genome Institute"/>
            <person name="Kuo A."/>
            <person name="Kohler A."/>
            <person name="Nagy L.G."/>
            <person name="Floudas D."/>
            <person name="Copeland A."/>
            <person name="Barry K.W."/>
            <person name="Cichocki N."/>
            <person name="Veneault-Fourrey C."/>
            <person name="LaButti K."/>
            <person name="Lindquist E.A."/>
            <person name="Lipzen A."/>
            <person name="Lundell T."/>
            <person name="Morin E."/>
            <person name="Murat C."/>
            <person name="Sun H."/>
            <person name="Tunlid A."/>
            <person name="Henrissat B."/>
            <person name="Grigoriev I.V."/>
            <person name="Hibbett D.S."/>
            <person name="Martin F."/>
            <person name="Nordberg H.P."/>
            <person name="Cantor M.N."/>
            <person name="Hua S.X."/>
        </authorList>
    </citation>
    <scope>NUCLEOTIDE SEQUENCE [LARGE SCALE GENOMIC DNA]</scope>
    <source>
        <strain evidence="1 2">Foug A</strain>
    </source>
</reference>
<reference evidence="2" key="2">
    <citation type="submission" date="2015-01" db="EMBL/GenBank/DDBJ databases">
        <title>Evolutionary Origins and Diversification of the Mycorrhizal Mutualists.</title>
        <authorList>
            <consortium name="DOE Joint Genome Institute"/>
            <consortium name="Mycorrhizal Genomics Consortium"/>
            <person name="Kohler A."/>
            <person name="Kuo A."/>
            <person name="Nagy L.G."/>
            <person name="Floudas D."/>
            <person name="Copeland A."/>
            <person name="Barry K.W."/>
            <person name="Cichocki N."/>
            <person name="Veneault-Fourrey C."/>
            <person name="LaButti K."/>
            <person name="Lindquist E.A."/>
            <person name="Lipzen A."/>
            <person name="Lundell T."/>
            <person name="Morin E."/>
            <person name="Murat C."/>
            <person name="Riley R."/>
            <person name="Ohm R."/>
            <person name="Sun H."/>
            <person name="Tunlid A."/>
            <person name="Henrissat B."/>
            <person name="Grigoriev I.V."/>
            <person name="Hibbett D.S."/>
            <person name="Martin F."/>
        </authorList>
    </citation>
    <scope>NUCLEOTIDE SEQUENCE [LARGE SCALE GENOMIC DNA]</scope>
    <source>
        <strain evidence="2">Foug A</strain>
    </source>
</reference>
<dbReference type="Proteomes" id="UP000053989">
    <property type="component" value="Unassembled WGS sequence"/>
</dbReference>
<gene>
    <name evidence="1" type="ORF">SCLCIDRAFT_87644</name>
</gene>
<feature type="non-terminal residue" evidence="1">
    <location>
        <position position="1"/>
    </location>
</feature>
<sequence>DLDEAISLYRSALDLRPLGHSHRLESLNMLANCLSSRFGKLDAVADLDELISHRQAILDLHPQGHLDHSECVDKLFLLVQKRIQRHNMAADLDKCISPERSILSSGEPGNPGRATYLHDLVTDLHSGFRKLGN</sequence>
<evidence type="ECO:0000313" key="2">
    <source>
        <dbReference type="Proteomes" id="UP000053989"/>
    </source>
</evidence>
<dbReference type="InParanoid" id="A0A0C3D377"/>
<dbReference type="InterPro" id="IPR011990">
    <property type="entry name" value="TPR-like_helical_dom_sf"/>
</dbReference>
<dbReference type="HOGENOM" id="CLU_001305_4_0_1"/>
<proteinExistence type="predicted"/>
<organism evidence="1 2">
    <name type="scientific">Scleroderma citrinum Foug A</name>
    <dbReference type="NCBI Taxonomy" id="1036808"/>
    <lineage>
        <taxon>Eukaryota</taxon>
        <taxon>Fungi</taxon>
        <taxon>Dikarya</taxon>
        <taxon>Basidiomycota</taxon>
        <taxon>Agaricomycotina</taxon>
        <taxon>Agaricomycetes</taxon>
        <taxon>Agaricomycetidae</taxon>
        <taxon>Boletales</taxon>
        <taxon>Sclerodermatineae</taxon>
        <taxon>Sclerodermataceae</taxon>
        <taxon>Scleroderma</taxon>
    </lineage>
</organism>
<evidence type="ECO:0000313" key="1">
    <source>
        <dbReference type="EMBL" id="KIM50566.1"/>
    </source>
</evidence>
<accession>A0A0C3D377</accession>
<dbReference type="Gene3D" id="1.25.40.10">
    <property type="entry name" value="Tetratricopeptide repeat domain"/>
    <property type="match status" value="1"/>
</dbReference>
<protein>
    <submittedName>
        <fullName evidence="1">Uncharacterized protein</fullName>
    </submittedName>
</protein>
<keyword evidence="2" id="KW-1185">Reference proteome</keyword>
<dbReference type="STRING" id="1036808.A0A0C3D377"/>
<dbReference type="OrthoDB" id="3264935at2759"/>
<dbReference type="AlphaFoldDB" id="A0A0C3D377"/>
<feature type="non-terminal residue" evidence="1">
    <location>
        <position position="133"/>
    </location>
</feature>
<dbReference type="EMBL" id="KN822378">
    <property type="protein sequence ID" value="KIM50566.1"/>
    <property type="molecule type" value="Genomic_DNA"/>
</dbReference>
<name>A0A0C3D377_9AGAM</name>